<dbReference type="KEGG" id="mhk:DFR87_10610"/>
<dbReference type="GO" id="GO:0004813">
    <property type="term" value="F:alanine-tRNA ligase activity"/>
    <property type="evidence" value="ECO:0007669"/>
    <property type="project" value="UniProtKB-UniRule"/>
</dbReference>
<keyword evidence="2 12" id="KW-0963">Cytoplasm</keyword>
<dbReference type="CDD" id="cd00673">
    <property type="entry name" value="AlaRS_core"/>
    <property type="match status" value="1"/>
</dbReference>
<reference evidence="16" key="3">
    <citation type="submission" date="2020-03" db="EMBL/GenBank/DDBJ databases">
        <title>Sequencing and Assembly of Multiple Reported Metal-Biooxidizing Members of the Extremely Thermoacidophilic Archaeal Family Sulfolobaceae.</title>
        <authorList>
            <person name="Counts J.A."/>
            <person name="Kelly R.M."/>
        </authorList>
    </citation>
    <scope>NUCLEOTIDE SEQUENCE [LARGE SCALE GENOMIC DNA]</scope>
    <source>
        <strain evidence="16">HO1-1</strain>
    </source>
</reference>
<dbReference type="FunFam" id="3.30.54.20:FF:000004">
    <property type="entry name" value="Alanine--tRNA ligase"/>
    <property type="match status" value="1"/>
</dbReference>
<dbReference type="EC" id="6.1.1.7" evidence="12"/>
<comment type="function">
    <text evidence="12">Catalyzes the attachment of alanine to tRNA(Ala) in a two-step reaction: alanine is first activated by ATP to form Ala-AMP and then transferred to the acceptor end of tRNA(Ala). Also edits incorrectly charged Ser-tRNA(Ala) and Gly-tRNA(Ala) via its editing domain.</text>
</comment>
<dbReference type="PANTHER" id="PTHR11777">
    <property type="entry name" value="ALANYL-TRNA SYNTHETASE"/>
    <property type="match status" value="1"/>
</dbReference>
<evidence type="ECO:0000256" key="11">
    <source>
        <dbReference type="ARBA" id="ARBA00023146"/>
    </source>
</evidence>
<organism evidence="15 16">
    <name type="scientific">Metallosphaera hakonensis JCM 8857 = DSM 7519</name>
    <dbReference type="NCBI Taxonomy" id="1293036"/>
    <lineage>
        <taxon>Archaea</taxon>
        <taxon>Thermoproteota</taxon>
        <taxon>Thermoprotei</taxon>
        <taxon>Sulfolobales</taxon>
        <taxon>Sulfolobaceae</taxon>
        <taxon>Metallosphaera</taxon>
    </lineage>
</organism>
<evidence type="ECO:0000256" key="13">
    <source>
        <dbReference type="SAM" id="Coils"/>
    </source>
</evidence>
<dbReference type="EMBL" id="CP029287">
    <property type="protein sequence ID" value="AWS00057.1"/>
    <property type="molecule type" value="Genomic_DNA"/>
</dbReference>
<evidence type="ECO:0000256" key="2">
    <source>
        <dbReference type="ARBA" id="ARBA00022490"/>
    </source>
</evidence>
<dbReference type="SMART" id="SM00863">
    <property type="entry name" value="tRNA_SAD"/>
    <property type="match status" value="1"/>
</dbReference>
<dbReference type="HAMAP" id="MF_00036_A">
    <property type="entry name" value="Ala_tRNA_synth_A"/>
    <property type="match status" value="1"/>
</dbReference>
<dbReference type="STRING" id="1293036.GCA_001315825_00469"/>
<evidence type="ECO:0000256" key="7">
    <source>
        <dbReference type="ARBA" id="ARBA00022833"/>
    </source>
</evidence>
<dbReference type="Gene3D" id="3.30.54.20">
    <property type="match status" value="1"/>
</dbReference>
<keyword evidence="4 12" id="KW-0436">Ligase</keyword>
<dbReference type="GO" id="GO:0008270">
    <property type="term" value="F:zinc ion binding"/>
    <property type="evidence" value="ECO:0007669"/>
    <property type="project" value="UniProtKB-UniRule"/>
</dbReference>
<reference evidence="16" key="2">
    <citation type="submission" date="2020-03" db="EMBL/GenBank/DDBJ databases">
        <title>Complete Genome Sequences of Extremely Thermoacidophilic, Metal-Mobilizing Type-Strain Members of the Archaeal Family Sulfolobaceae: Acidianus brierleyi DSM-1651T, Acidianus sulfidivorans DSM-18786T, Metallosphaera hakonensis DSM-7519T, and Metallosphaera prunae DSM-10039T.</title>
        <authorList>
            <person name="Counts J.A."/>
            <person name="Kelly R.M."/>
        </authorList>
    </citation>
    <scope>NUCLEOTIDE SEQUENCE [LARGE SCALE GENOMIC DNA]</scope>
    <source>
        <strain evidence="16">HO1-1</strain>
    </source>
</reference>
<keyword evidence="10 12" id="KW-0648">Protein biosynthesis</keyword>
<evidence type="ECO:0000256" key="1">
    <source>
        <dbReference type="ARBA" id="ARBA00008226"/>
    </source>
</evidence>
<dbReference type="InterPro" id="IPR022429">
    <property type="entry name" value="Ala-tRNA_lgiase_arc"/>
</dbReference>
<name>A0A2U9IVG9_9CREN</name>
<dbReference type="Proteomes" id="UP000247586">
    <property type="component" value="Chromosome"/>
</dbReference>
<dbReference type="Pfam" id="PF07973">
    <property type="entry name" value="tRNA_SAD"/>
    <property type="match status" value="1"/>
</dbReference>
<dbReference type="Gene3D" id="3.30.930.10">
    <property type="entry name" value="Bira Bifunctional Protein, Domain 2"/>
    <property type="match status" value="1"/>
</dbReference>
<evidence type="ECO:0000259" key="14">
    <source>
        <dbReference type="PROSITE" id="PS50860"/>
    </source>
</evidence>
<feature type="domain" description="Alanyl-transfer RNA synthetases family profile" evidence="14">
    <location>
        <begin position="60"/>
        <end position="746"/>
    </location>
</feature>
<sequence>MKGNQEEYRLKFFLDHEYVRRECKVCRTPFWSEDKTRDNCADIPCSDYYFLDMKEGSLNWSVDEARSKFLDFFKRNGHEIIQPKPVLARWREDLYLTIASIVDFQPYITSGISPPPANPLVISQPCIRMDDVDNVGITFGRHLTTFEMGGHHAFNYPDKFLYWKDQTVDYAKEFFTKEMKIPEELLNFKESWWEGGGNAGPSFEVTVGGLELATLVFMQYEIRGEEYVPLKLKIVDTGYGIERLAWFTQKTPTAFHAIYSYLLDTFFDKLGLPKVDPELLKVASRLAGRIDPDVPTTIQEHREQVAKTMGFDVKTVNEELTRAARVFQVLDHTKTIALMLGDGLVPSSAGEGYLGRLLIRRTLRTLKLLNVDVRLSELVNMQVEFWGKHFTQLLRNRDYILDAVNLEQEKFREVLGKMESAISSLSKRKVGMEDLIQLYDSQGIPPDLLGEEMKARGISIEIPHNFYSIVAKRHQSAPVKKEWDATKLPPEIVDQVKDLQPTEKLYYADQYARVFEGEVVKSLGKYLVLNKTVFYPEGGGQLGDQGWIFVKGERVKVVDTQKVNDVIVHLLEKEIQLSQGERVKGEIDWIRRFRMMRHHTGTHVILAAAKKLLGDHVWQAGAEKTPEKARLDITHHRNLSREEIKRLEQMANMVIDDRRPVTPFEINRTEAESKYGVSIYEGGVPNKATIRLLEIKDWDIESCGGTHVSNTADIGGIKIVNVDRIQDGIIRLEYVAGDVISSYAGSLEEKIEGLARRLETSSSQIESRVEKLVEENEKMRELMSFYRRQFLEGLEKNVEVKSVGNVKLVILPTLRDSELEREAMKRLTSGNGTIVVHIGHVNGRLQVDIGTSKDINVTHIVGELMKSGGKGGGKGTFGSVMMEKGSREEVIDIVERAIKRGNT</sequence>
<dbReference type="PANTHER" id="PTHR11777:SF9">
    <property type="entry name" value="ALANINE--TRNA LIGASE, CYTOPLASMIC"/>
    <property type="match status" value="1"/>
</dbReference>
<dbReference type="InterPro" id="IPR018162">
    <property type="entry name" value="Ala-tRNA-ligase_IIc_anticod-bd"/>
</dbReference>
<feature type="binding site" evidence="12">
    <location>
        <position position="703"/>
    </location>
    <ligand>
        <name>Zn(2+)</name>
        <dbReference type="ChEBI" id="CHEBI:29105"/>
    </ligand>
</feature>
<evidence type="ECO:0000256" key="4">
    <source>
        <dbReference type="ARBA" id="ARBA00022598"/>
    </source>
</evidence>
<keyword evidence="3 12" id="KW-0820">tRNA-binding</keyword>
<dbReference type="PRINTS" id="PR00980">
    <property type="entry name" value="TRNASYNTHALA"/>
</dbReference>
<evidence type="ECO:0000256" key="3">
    <source>
        <dbReference type="ARBA" id="ARBA00022555"/>
    </source>
</evidence>
<keyword evidence="16" id="KW-1185">Reference proteome</keyword>
<feature type="coiled-coil region" evidence="13">
    <location>
        <begin position="755"/>
        <end position="789"/>
    </location>
</feature>
<comment type="cofactor">
    <cofactor evidence="12">
        <name>Zn(2+)</name>
        <dbReference type="ChEBI" id="CHEBI:29105"/>
    </cofactor>
    <text evidence="12">Binds 1 zinc ion per subunit.</text>
</comment>
<dbReference type="FunFam" id="3.30.930.10:FF:000056">
    <property type="entry name" value="Alanine--tRNA ligase"/>
    <property type="match status" value="1"/>
</dbReference>
<dbReference type="InterPro" id="IPR018163">
    <property type="entry name" value="Thr/Ala-tRNA-synth_IIc_edit"/>
</dbReference>
<evidence type="ECO:0000256" key="12">
    <source>
        <dbReference type="HAMAP-Rule" id="MF_00036"/>
    </source>
</evidence>
<dbReference type="InterPro" id="IPR018164">
    <property type="entry name" value="Ala-tRNA-synth_IIc_N"/>
</dbReference>
<dbReference type="GO" id="GO:0005524">
    <property type="term" value="F:ATP binding"/>
    <property type="evidence" value="ECO:0007669"/>
    <property type="project" value="UniProtKB-UniRule"/>
</dbReference>
<dbReference type="SUPFAM" id="SSF50447">
    <property type="entry name" value="Translation proteins"/>
    <property type="match status" value="1"/>
</dbReference>
<keyword evidence="9 12" id="KW-0694">RNA-binding</keyword>
<dbReference type="InterPro" id="IPR018165">
    <property type="entry name" value="Ala-tRNA-synth_IIc_core"/>
</dbReference>
<accession>A0A2U9IVG9</accession>
<dbReference type="OrthoDB" id="7506at2157"/>
<evidence type="ECO:0000256" key="10">
    <source>
        <dbReference type="ARBA" id="ARBA00022917"/>
    </source>
</evidence>
<evidence type="ECO:0000313" key="15">
    <source>
        <dbReference type="EMBL" id="AWS00057.1"/>
    </source>
</evidence>
<feature type="binding site" evidence="12">
    <location>
        <position position="707"/>
    </location>
    <ligand>
        <name>Zn(2+)</name>
        <dbReference type="ChEBI" id="CHEBI:29105"/>
    </ligand>
</feature>
<comment type="subcellular location">
    <subcellularLocation>
        <location evidence="12">Cytoplasm</location>
    </subcellularLocation>
</comment>
<evidence type="ECO:0000256" key="9">
    <source>
        <dbReference type="ARBA" id="ARBA00022884"/>
    </source>
</evidence>
<dbReference type="GO" id="GO:0005737">
    <property type="term" value="C:cytoplasm"/>
    <property type="evidence" value="ECO:0007669"/>
    <property type="project" value="UniProtKB-SubCell"/>
</dbReference>
<keyword evidence="8 12" id="KW-0067">ATP-binding</keyword>
<gene>
    <name evidence="12" type="primary">alaS</name>
    <name evidence="15" type="ORF">DFR87_10610</name>
</gene>
<dbReference type="GO" id="GO:0002161">
    <property type="term" value="F:aminoacyl-tRNA deacylase activity"/>
    <property type="evidence" value="ECO:0007669"/>
    <property type="project" value="UniProtKB-ARBA"/>
</dbReference>
<keyword evidence="13" id="KW-0175">Coiled coil</keyword>
<dbReference type="SUPFAM" id="SSF101353">
    <property type="entry name" value="Putative anticodon-binding domain of alanyl-tRNA synthetase (AlaRS)"/>
    <property type="match status" value="1"/>
</dbReference>
<dbReference type="Gene3D" id="3.30.980.10">
    <property type="entry name" value="Threonyl-trna Synthetase, Chain A, domain 2"/>
    <property type="match status" value="1"/>
</dbReference>
<dbReference type="GO" id="GO:0000049">
    <property type="term" value="F:tRNA binding"/>
    <property type="evidence" value="ECO:0007669"/>
    <property type="project" value="UniProtKB-KW"/>
</dbReference>
<dbReference type="SUPFAM" id="SSF55186">
    <property type="entry name" value="ThrRS/AlaRS common domain"/>
    <property type="match status" value="1"/>
</dbReference>
<reference evidence="15 16" key="1">
    <citation type="submission" date="2018-05" db="EMBL/GenBank/DDBJ databases">
        <title>Complete Genome Sequences of Extremely Thermoacidophilic, Metal-Mobilizing Type-Strain Members of the Archaeal Family Sulfolobaceae: Acidianus brierleyi DSM-1651T, Acidianus sulfidivorans DSM-18786T, Metallosphaera hakonensis DSM-7519T, and Metallosphaera prunae DSM-10039T.</title>
        <authorList>
            <person name="Counts J.A."/>
            <person name="Kelly R.M."/>
        </authorList>
    </citation>
    <scope>NUCLEOTIDE SEQUENCE [LARGE SCALE GENOMIC DNA]</scope>
    <source>
        <strain evidence="15 16">HO1-1</strain>
    </source>
</reference>
<dbReference type="AlphaFoldDB" id="A0A2U9IVG9"/>
<dbReference type="InterPro" id="IPR050058">
    <property type="entry name" value="Ala-tRNA_ligase"/>
</dbReference>
<dbReference type="InterPro" id="IPR045864">
    <property type="entry name" value="aa-tRNA-synth_II/BPL/LPL"/>
</dbReference>
<dbReference type="FunFam" id="3.30.980.10:FF:000004">
    <property type="entry name" value="Alanine--tRNA ligase, cytoplasmic"/>
    <property type="match status" value="1"/>
</dbReference>
<comment type="similarity">
    <text evidence="1 12">Belongs to the class-II aminoacyl-tRNA synthetase family.</text>
</comment>
<feature type="binding site" evidence="12">
    <location>
        <position position="599"/>
    </location>
    <ligand>
        <name>Zn(2+)</name>
        <dbReference type="ChEBI" id="CHEBI:29105"/>
    </ligand>
</feature>
<dbReference type="GeneID" id="36835798"/>
<dbReference type="NCBIfam" id="TIGR03683">
    <property type="entry name" value="A-tRNA_syn_arch"/>
    <property type="match status" value="1"/>
</dbReference>
<comment type="catalytic activity">
    <reaction evidence="12">
        <text>tRNA(Ala) + L-alanine + ATP = L-alanyl-tRNA(Ala) + AMP + diphosphate</text>
        <dbReference type="Rhea" id="RHEA:12540"/>
        <dbReference type="Rhea" id="RHEA-COMP:9657"/>
        <dbReference type="Rhea" id="RHEA-COMP:9923"/>
        <dbReference type="ChEBI" id="CHEBI:30616"/>
        <dbReference type="ChEBI" id="CHEBI:33019"/>
        <dbReference type="ChEBI" id="CHEBI:57972"/>
        <dbReference type="ChEBI" id="CHEBI:78442"/>
        <dbReference type="ChEBI" id="CHEBI:78497"/>
        <dbReference type="ChEBI" id="CHEBI:456215"/>
        <dbReference type="EC" id="6.1.1.7"/>
    </reaction>
</comment>
<evidence type="ECO:0000256" key="8">
    <source>
        <dbReference type="ARBA" id="ARBA00022840"/>
    </source>
</evidence>
<dbReference type="PROSITE" id="PS50860">
    <property type="entry name" value="AA_TRNA_LIGASE_II_ALA"/>
    <property type="match status" value="1"/>
</dbReference>
<dbReference type="RefSeq" id="WP_054836176.1">
    <property type="nucleotide sequence ID" value="NZ_BBBA01000002.1"/>
</dbReference>
<evidence type="ECO:0000313" key="16">
    <source>
        <dbReference type="Proteomes" id="UP000247586"/>
    </source>
</evidence>
<dbReference type="InterPro" id="IPR002318">
    <property type="entry name" value="Ala-tRNA-lgiase_IIc"/>
</dbReference>
<evidence type="ECO:0000256" key="6">
    <source>
        <dbReference type="ARBA" id="ARBA00022741"/>
    </source>
</evidence>
<dbReference type="SUPFAM" id="SSF55681">
    <property type="entry name" value="Class II aaRS and biotin synthetases"/>
    <property type="match status" value="1"/>
</dbReference>
<keyword evidence="7 12" id="KW-0862">Zinc</keyword>
<dbReference type="InterPro" id="IPR009000">
    <property type="entry name" value="Transl_B-barrel_sf"/>
</dbReference>
<keyword evidence="6 12" id="KW-0547">Nucleotide-binding</keyword>
<evidence type="ECO:0000256" key="5">
    <source>
        <dbReference type="ARBA" id="ARBA00022723"/>
    </source>
</evidence>
<comment type="domain">
    <text evidence="12">Consists of three domains; the N-terminal catalytic domain, the editing domain and the C-terminal C-Ala domain. The editing domain removes incorrectly charged amino acids, while the C-Ala domain, along with tRNA(Ala), serves as a bridge to cooperatively bring together the editing and aminoacylation centers thus stimulating deacylation of misacylated tRNAs.</text>
</comment>
<feature type="binding site" evidence="12">
    <location>
        <position position="603"/>
    </location>
    <ligand>
        <name>Zn(2+)</name>
        <dbReference type="ChEBI" id="CHEBI:29105"/>
    </ligand>
</feature>
<dbReference type="Pfam" id="PF01411">
    <property type="entry name" value="tRNA-synt_2c"/>
    <property type="match status" value="1"/>
</dbReference>
<dbReference type="NCBIfam" id="TIGR00344">
    <property type="entry name" value="alaS"/>
    <property type="match status" value="1"/>
</dbReference>
<proteinExistence type="inferred from homology"/>
<keyword evidence="11 12" id="KW-0030">Aminoacyl-tRNA synthetase</keyword>
<protein>
    <recommendedName>
        <fullName evidence="12">Alanine--tRNA ligase</fullName>
        <ecNumber evidence="12">6.1.1.7</ecNumber>
    </recommendedName>
    <alternativeName>
        <fullName evidence="12">Alanyl-tRNA synthetase</fullName>
        <shortName evidence="12">AlaRS</shortName>
    </alternativeName>
</protein>
<keyword evidence="5 12" id="KW-0479">Metal-binding</keyword>
<dbReference type="Gene3D" id="2.40.30.130">
    <property type="match status" value="1"/>
</dbReference>
<dbReference type="InterPro" id="IPR012947">
    <property type="entry name" value="tRNA_SAD"/>
</dbReference>
<dbReference type="GO" id="GO:0006419">
    <property type="term" value="P:alanyl-tRNA aminoacylation"/>
    <property type="evidence" value="ECO:0007669"/>
    <property type="project" value="UniProtKB-UniRule"/>
</dbReference>